<dbReference type="AlphaFoldDB" id="A0A0H5PX06"/>
<dbReference type="EMBL" id="LN852859">
    <property type="protein sequence ID" value="CRY94113.1"/>
    <property type="molecule type" value="Genomic_DNA"/>
</dbReference>
<dbReference type="Pfam" id="PF00665">
    <property type="entry name" value="rve"/>
    <property type="match status" value="1"/>
</dbReference>
<dbReference type="NCBIfam" id="NF033516">
    <property type="entry name" value="transpos_IS3"/>
    <property type="match status" value="1"/>
</dbReference>
<proteinExistence type="predicted"/>
<evidence type="ECO:0000313" key="2">
    <source>
        <dbReference type="EMBL" id="CRY94113.1"/>
    </source>
</evidence>
<evidence type="ECO:0000259" key="1">
    <source>
        <dbReference type="PROSITE" id="PS50994"/>
    </source>
</evidence>
<dbReference type="GO" id="GO:0003676">
    <property type="term" value="F:nucleic acid binding"/>
    <property type="evidence" value="ECO:0007669"/>
    <property type="project" value="InterPro"/>
</dbReference>
<dbReference type="InterPro" id="IPR012337">
    <property type="entry name" value="RNaseH-like_sf"/>
</dbReference>
<dbReference type="PROSITE" id="PS50994">
    <property type="entry name" value="INTEGRASE"/>
    <property type="match status" value="1"/>
</dbReference>
<name>A0A0H5PX06_9ZZZZ</name>
<protein>
    <recommendedName>
        <fullName evidence="1">Integrase catalytic domain-containing protein</fullName>
    </recommendedName>
</protein>
<dbReference type="InterPro" id="IPR050900">
    <property type="entry name" value="Transposase_IS3/IS150/IS904"/>
</dbReference>
<reference evidence="2" key="1">
    <citation type="submission" date="2015-06" db="EMBL/GenBank/DDBJ databases">
        <authorList>
            <person name="Joergensen T."/>
        </authorList>
    </citation>
    <scope>NUCLEOTIDE SEQUENCE</scope>
    <source>
        <strain evidence="2">RGRH0173</strain>
    </source>
</reference>
<feature type="domain" description="Integrase catalytic" evidence="1">
    <location>
        <begin position="148"/>
        <end position="311"/>
    </location>
</feature>
<dbReference type="GO" id="GO:0015074">
    <property type="term" value="P:DNA integration"/>
    <property type="evidence" value="ECO:0007669"/>
    <property type="project" value="InterPro"/>
</dbReference>
<dbReference type="InterPro" id="IPR048020">
    <property type="entry name" value="Transpos_IS3"/>
</dbReference>
<sequence length="311" mass="35809">MQSVPIRHSGEPSEVSKNERMKFIALQTKGGELKGDIAFFCRILHVSRQGFYQYLANKDRPWKYQPLADAMKEILTEDECNDTYGRIRMYQALTLKQPENVDIPSERTVYRIMEEIGISHHPRRKPNGITKADREARKSDDLLKRDFHAEEPLTKCVTDITEIKASDGKLYVSAVFDCFDSSVIGLAMDTNMKAPLCVQTLENTANAYPGIRGAIIHSDRGSQYTSQLYRDAVQKYGIQQSMNSAGGRCHDNARCESMWARMKSELMYDRYDTEKMTTNELRTIIWRYFISYWNNRRICSANGGLPPMVKR</sequence>
<organism evidence="2">
    <name type="scientific">uncultured prokaryote</name>
    <dbReference type="NCBI Taxonomy" id="198431"/>
    <lineage>
        <taxon>unclassified sequences</taxon>
        <taxon>environmental samples</taxon>
    </lineage>
</organism>
<dbReference type="SUPFAM" id="SSF53098">
    <property type="entry name" value="Ribonuclease H-like"/>
    <property type="match status" value="1"/>
</dbReference>
<reference evidence="2" key="2">
    <citation type="submission" date="2015-07" db="EMBL/GenBank/DDBJ databases">
        <title>Plasmids, circular viruses and viroids from rat gut.</title>
        <authorList>
            <person name="Jorgensen T.J."/>
            <person name="Hansen M.A."/>
            <person name="Xu Z."/>
            <person name="Tabak M.A."/>
            <person name="Sorensen S.J."/>
            <person name="Hansen L.H."/>
        </authorList>
    </citation>
    <scope>NUCLEOTIDE SEQUENCE</scope>
    <source>
        <strain evidence="2">RGRH0173</strain>
    </source>
</reference>
<dbReference type="PANTHER" id="PTHR46889">
    <property type="entry name" value="TRANSPOSASE INSF FOR INSERTION SEQUENCE IS3B-RELATED"/>
    <property type="match status" value="1"/>
</dbReference>
<dbReference type="Gene3D" id="3.30.420.10">
    <property type="entry name" value="Ribonuclease H-like superfamily/Ribonuclease H"/>
    <property type="match status" value="1"/>
</dbReference>
<dbReference type="InterPro" id="IPR001584">
    <property type="entry name" value="Integrase_cat-core"/>
</dbReference>
<dbReference type="InterPro" id="IPR036397">
    <property type="entry name" value="RNaseH_sf"/>
</dbReference>
<dbReference type="PANTHER" id="PTHR46889:SF5">
    <property type="entry name" value="INTEGRASE PROTEIN"/>
    <property type="match status" value="1"/>
</dbReference>
<accession>A0A0H5PX06</accession>